<evidence type="ECO:0000313" key="1">
    <source>
        <dbReference type="Proteomes" id="UP000515211"/>
    </source>
</evidence>
<keyword evidence="1" id="KW-1185">Reference proteome</keyword>
<evidence type="ECO:0000313" key="2">
    <source>
        <dbReference type="RefSeq" id="XP_052110959.1"/>
    </source>
</evidence>
<dbReference type="GeneID" id="127742417"/>
<gene>
    <name evidence="2" type="primary">LOC127742417</name>
</gene>
<dbReference type="RefSeq" id="XP_052110959.1">
    <property type="nucleotide sequence ID" value="XM_052254999.1"/>
</dbReference>
<organism evidence="1 2">
    <name type="scientific">Arachis duranensis</name>
    <name type="common">Wild peanut</name>
    <dbReference type="NCBI Taxonomy" id="130453"/>
    <lineage>
        <taxon>Eukaryota</taxon>
        <taxon>Viridiplantae</taxon>
        <taxon>Streptophyta</taxon>
        <taxon>Embryophyta</taxon>
        <taxon>Tracheophyta</taxon>
        <taxon>Spermatophyta</taxon>
        <taxon>Magnoliopsida</taxon>
        <taxon>eudicotyledons</taxon>
        <taxon>Gunneridae</taxon>
        <taxon>Pentapetalae</taxon>
        <taxon>rosids</taxon>
        <taxon>fabids</taxon>
        <taxon>Fabales</taxon>
        <taxon>Fabaceae</taxon>
        <taxon>Papilionoideae</taxon>
        <taxon>50 kb inversion clade</taxon>
        <taxon>dalbergioids sensu lato</taxon>
        <taxon>Dalbergieae</taxon>
        <taxon>Pterocarpus clade</taxon>
        <taxon>Arachis</taxon>
    </lineage>
</organism>
<dbReference type="AlphaFoldDB" id="A0A9C6WM15"/>
<accession>A0A9C6WM15</accession>
<name>A0A9C6WM15_ARADU</name>
<proteinExistence type="predicted"/>
<dbReference type="KEGG" id="adu:127742417"/>
<protein>
    <submittedName>
        <fullName evidence="2">Uncharacterized protein LOC127742417</fullName>
    </submittedName>
</protein>
<dbReference type="Proteomes" id="UP000515211">
    <property type="component" value="Chromosome 10"/>
</dbReference>
<reference evidence="2" key="2">
    <citation type="submission" date="2025-08" db="UniProtKB">
        <authorList>
            <consortium name="RefSeq"/>
        </authorList>
    </citation>
    <scope>IDENTIFICATION</scope>
    <source>
        <tissue evidence="2">Whole plant</tissue>
    </source>
</reference>
<reference evidence="1" key="1">
    <citation type="journal article" date="2016" name="Nat. Genet.">
        <title>The genome sequences of Arachis duranensis and Arachis ipaensis, the diploid ancestors of cultivated peanut.</title>
        <authorList>
            <person name="Bertioli D.J."/>
            <person name="Cannon S.B."/>
            <person name="Froenicke L."/>
            <person name="Huang G."/>
            <person name="Farmer A.D."/>
            <person name="Cannon E.K."/>
            <person name="Liu X."/>
            <person name="Gao D."/>
            <person name="Clevenger J."/>
            <person name="Dash S."/>
            <person name="Ren L."/>
            <person name="Moretzsohn M.C."/>
            <person name="Shirasawa K."/>
            <person name="Huang W."/>
            <person name="Vidigal B."/>
            <person name="Abernathy B."/>
            <person name="Chu Y."/>
            <person name="Niederhuth C.E."/>
            <person name="Umale P."/>
            <person name="Araujo A.C."/>
            <person name="Kozik A."/>
            <person name="Kim K.D."/>
            <person name="Burow M.D."/>
            <person name="Varshney R.K."/>
            <person name="Wang X."/>
            <person name="Zhang X."/>
            <person name="Barkley N."/>
            <person name="Guimaraes P.M."/>
            <person name="Isobe S."/>
            <person name="Guo B."/>
            <person name="Liao B."/>
            <person name="Stalker H.T."/>
            <person name="Schmitz R.J."/>
            <person name="Scheffler B.E."/>
            <person name="Leal-Bertioli S.C."/>
            <person name="Xun X."/>
            <person name="Jackson S.A."/>
            <person name="Michelmore R."/>
            <person name="Ozias-Akins P."/>
        </authorList>
    </citation>
    <scope>NUCLEOTIDE SEQUENCE [LARGE SCALE GENOMIC DNA]</scope>
    <source>
        <strain evidence="1">cv. V14167</strain>
    </source>
</reference>
<sequence length="116" mass="13519">MMLICNWWSRPMNRRKGCMNTLKMFMRSLFGLIYFLFWSLLTNSANFPDDIKMINEIGHIGASHFLQVISTRLVSIGHTQEVSFEKEKKDAATIEKLTKFVNEKEQKVIELSSSLK</sequence>